<accession>A0A914VUK4</accession>
<keyword evidence="6" id="KW-1185">Reference proteome</keyword>
<proteinExistence type="predicted"/>
<reference evidence="7" key="1">
    <citation type="submission" date="2022-11" db="UniProtKB">
        <authorList>
            <consortium name="WormBaseParasite"/>
        </authorList>
    </citation>
    <scope>IDENTIFICATION</scope>
</reference>
<dbReference type="Pfam" id="PF07062">
    <property type="entry name" value="Clc-like"/>
    <property type="match status" value="1"/>
</dbReference>
<dbReference type="PANTHER" id="PTHR10671:SF96">
    <property type="entry name" value="CLC-LIKE PROTEIN 5"/>
    <property type="match status" value="1"/>
</dbReference>
<dbReference type="Gene3D" id="1.20.140.150">
    <property type="match status" value="1"/>
</dbReference>
<dbReference type="AlphaFoldDB" id="A0A914VUK4"/>
<dbReference type="PANTHER" id="PTHR10671">
    <property type="entry name" value="EPITHELIAL MEMBRANE PROTEIN-RELATED"/>
    <property type="match status" value="1"/>
</dbReference>
<evidence type="ECO:0000256" key="5">
    <source>
        <dbReference type="SAM" id="Phobius"/>
    </source>
</evidence>
<keyword evidence="4 5" id="KW-0472">Membrane</keyword>
<dbReference type="InterPro" id="IPR010761">
    <property type="entry name" value="Clc_prot-like"/>
</dbReference>
<dbReference type="GO" id="GO:0005886">
    <property type="term" value="C:plasma membrane"/>
    <property type="evidence" value="ECO:0007669"/>
    <property type="project" value="TreeGrafter"/>
</dbReference>
<evidence type="ECO:0000313" key="6">
    <source>
        <dbReference type="Proteomes" id="UP000887566"/>
    </source>
</evidence>
<comment type="subcellular location">
    <subcellularLocation>
        <location evidence="1">Membrane</location>
        <topology evidence="1">Multi-pass membrane protein</topology>
    </subcellularLocation>
</comment>
<name>A0A914VUK4_9BILA</name>
<feature type="transmembrane region" description="Helical" evidence="5">
    <location>
        <begin position="157"/>
        <end position="181"/>
    </location>
</feature>
<evidence type="ECO:0000256" key="3">
    <source>
        <dbReference type="ARBA" id="ARBA00022989"/>
    </source>
</evidence>
<keyword evidence="3 5" id="KW-1133">Transmembrane helix</keyword>
<dbReference type="InterPro" id="IPR050579">
    <property type="entry name" value="PMP-22/EMP/MP20-like"/>
</dbReference>
<sequence>MFKASCEKTKDTAMVELVCLKPVLLVIAAILTSIGLGFSIAAIASPSWEVVHMREFQTEHHHGLWLDCARNVKTITSNGEQINLYGKSHCTYKFDYTYGESAMLDDSVPDSENVTHLSYKVFHIAYMIMIVLSVISGLTTITIIVGTCRYRNSVTPILLLTMTSLMSTALSSGVFGSYFFVSHSSENRFVKGVTAIYDTDFGDAYYFEQYATYSFFFAFAIGMLLLKLLKYFVNFKSKLSRKLPGASTYSVPESNKPQPFLPVPPYHQFYPEQNLQPPHFIKKLPKSPASEVDFHSQPHMLTPSQEPFLRNYNFPKSSVSSTSSVFASLRSYDADTVSRASISTSNSQTPLLLGLETMV</sequence>
<evidence type="ECO:0000256" key="1">
    <source>
        <dbReference type="ARBA" id="ARBA00004141"/>
    </source>
</evidence>
<feature type="transmembrane region" description="Helical" evidence="5">
    <location>
        <begin position="124"/>
        <end position="145"/>
    </location>
</feature>
<evidence type="ECO:0000256" key="4">
    <source>
        <dbReference type="ARBA" id="ARBA00023136"/>
    </source>
</evidence>
<organism evidence="6 7">
    <name type="scientific">Plectus sambesii</name>
    <dbReference type="NCBI Taxonomy" id="2011161"/>
    <lineage>
        <taxon>Eukaryota</taxon>
        <taxon>Metazoa</taxon>
        <taxon>Ecdysozoa</taxon>
        <taxon>Nematoda</taxon>
        <taxon>Chromadorea</taxon>
        <taxon>Plectida</taxon>
        <taxon>Plectina</taxon>
        <taxon>Plectoidea</taxon>
        <taxon>Plectidae</taxon>
        <taxon>Plectus</taxon>
    </lineage>
</organism>
<protein>
    <submittedName>
        <fullName evidence="7">Uncharacterized protein</fullName>
    </submittedName>
</protein>
<dbReference type="WBParaSite" id="PSAMB.scaffold24size114047.g552.t1">
    <property type="protein sequence ID" value="PSAMB.scaffold24size114047.g552.t1"/>
    <property type="gene ID" value="PSAMB.scaffold24size114047.g552"/>
</dbReference>
<evidence type="ECO:0000256" key="2">
    <source>
        <dbReference type="ARBA" id="ARBA00022692"/>
    </source>
</evidence>
<dbReference type="Proteomes" id="UP000887566">
    <property type="component" value="Unplaced"/>
</dbReference>
<evidence type="ECO:0000313" key="7">
    <source>
        <dbReference type="WBParaSite" id="PSAMB.scaffold24size114047.g552.t1"/>
    </source>
</evidence>
<keyword evidence="2 5" id="KW-0812">Transmembrane</keyword>
<feature type="transmembrane region" description="Helical" evidence="5">
    <location>
        <begin position="210"/>
        <end position="233"/>
    </location>
</feature>
<feature type="transmembrane region" description="Helical" evidence="5">
    <location>
        <begin position="23"/>
        <end position="44"/>
    </location>
</feature>